<reference evidence="2 3" key="1">
    <citation type="submission" date="2018-03" db="EMBL/GenBank/DDBJ databases">
        <authorList>
            <person name="Gully D."/>
        </authorList>
    </citation>
    <scope>NUCLEOTIDE SEQUENCE [LARGE SCALE GENOMIC DNA]</scope>
    <source>
        <strain evidence="2">ORS3257</strain>
    </source>
</reference>
<protein>
    <submittedName>
        <fullName evidence="2">Uncharacterized protein</fullName>
    </submittedName>
</protein>
<dbReference type="KEGG" id="bvz:BRAD3257_3097"/>
<dbReference type="Proteomes" id="UP000246085">
    <property type="component" value="Chromosome BRAD3257"/>
</dbReference>
<evidence type="ECO:0000313" key="3">
    <source>
        <dbReference type="Proteomes" id="UP000246085"/>
    </source>
</evidence>
<organism evidence="2 3">
    <name type="scientific">Bradyrhizobium vignae</name>
    <dbReference type="NCBI Taxonomy" id="1549949"/>
    <lineage>
        <taxon>Bacteria</taxon>
        <taxon>Pseudomonadati</taxon>
        <taxon>Pseudomonadota</taxon>
        <taxon>Alphaproteobacteria</taxon>
        <taxon>Hyphomicrobiales</taxon>
        <taxon>Nitrobacteraceae</taxon>
        <taxon>Bradyrhizobium</taxon>
    </lineage>
</organism>
<proteinExistence type="predicted"/>
<evidence type="ECO:0000313" key="2">
    <source>
        <dbReference type="EMBL" id="SPP94144.1"/>
    </source>
</evidence>
<accession>A0A2U3PYB5</accession>
<sequence>MPPLGATSESAAKGLTARIGFAHGPSDRSETDEGSVIEASHFKPLGRPSLYGTRSKNYRRVLTVVQPNP</sequence>
<feature type="region of interest" description="Disordered" evidence="1">
    <location>
        <begin position="1"/>
        <end position="35"/>
    </location>
</feature>
<dbReference type="AlphaFoldDB" id="A0A2U3PYB5"/>
<evidence type="ECO:0000256" key="1">
    <source>
        <dbReference type="SAM" id="MobiDB-lite"/>
    </source>
</evidence>
<dbReference type="EMBL" id="LS398110">
    <property type="protein sequence ID" value="SPP94144.1"/>
    <property type="molecule type" value="Genomic_DNA"/>
</dbReference>
<gene>
    <name evidence="2" type="ORF">BRAD3257_3097</name>
</gene>
<name>A0A2U3PYB5_9BRAD</name>